<dbReference type="EMBL" id="JACEIK010005425">
    <property type="protein sequence ID" value="MCE0481479.1"/>
    <property type="molecule type" value="Genomic_DNA"/>
</dbReference>
<comment type="caution">
    <text evidence="2">The sequence shown here is derived from an EMBL/GenBank/DDBJ whole genome shotgun (WGS) entry which is preliminary data.</text>
</comment>
<protein>
    <submittedName>
        <fullName evidence="2">Choline dehydrogenase 3</fullName>
    </submittedName>
</protein>
<keyword evidence="1" id="KW-0539">Nucleus</keyword>
<gene>
    <name evidence="2" type="primary">CHD3_1</name>
    <name evidence="2" type="ORF">HAX54_039254</name>
</gene>
<dbReference type="Proteomes" id="UP000823775">
    <property type="component" value="Unassembled WGS sequence"/>
</dbReference>
<evidence type="ECO:0000313" key="2">
    <source>
        <dbReference type="EMBL" id="MCE0481479.1"/>
    </source>
</evidence>
<organism evidence="2 3">
    <name type="scientific">Datura stramonium</name>
    <name type="common">Jimsonweed</name>
    <name type="synonym">Common thornapple</name>
    <dbReference type="NCBI Taxonomy" id="4076"/>
    <lineage>
        <taxon>Eukaryota</taxon>
        <taxon>Viridiplantae</taxon>
        <taxon>Streptophyta</taxon>
        <taxon>Embryophyta</taxon>
        <taxon>Tracheophyta</taxon>
        <taxon>Spermatophyta</taxon>
        <taxon>Magnoliopsida</taxon>
        <taxon>eudicotyledons</taxon>
        <taxon>Gunneridae</taxon>
        <taxon>Pentapetalae</taxon>
        <taxon>asterids</taxon>
        <taxon>lamiids</taxon>
        <taxon>Solanales</taxon>
        <taxon>Solanaceae</taxon>
        <taxon>Solanoideae</taxon>
        <taxon>Datureae</taxon>
        <taxon>Datura</taxon>
    </lineage>
</organism>
<proteinExistence type="predicted"/>
<dbReference type="PANTHER" id="PTHR45623">
    <property type="entry name" value="CHROMODOMAIN-HELICASE-DNA-BINDING PROTEIN 3-RELATED-RELATED"/>
    <property type="match status" value="1"/>
</dbReference>
<dbReference type="InterPro" id="IPR027417">
    <property type="entry name" value="P-loop_NTPase"/>
</dbReference>
<evidence type="ECO:0000313" key="3">
    <source>
        <dbReference type="Proteomes" id="UP000823775"/>
    </source>
</evidence>
<reference evidence="2 3" key="1">
    <citation type="journal article" date="2021" name="BMC Genomics">
        <title>Datura genome reveals duplications of psychoactive alkaloid biosynthetic genes and high mutation rate following tissue culture.</title>
        <authorList>
            <person name="Rajewski A."/>
            <person name="Carter-House D."/>
            <person name="Stajich J."/>
            <person name="Litt A."/>
        </authorList>
    </citation>
    <scope>NUCLEOTIDE SEQUENCE [LARGE SCALE GENOMIC DNA]</scope>
    <source>
        <strain evidence="2">AR-01</strain>
    </source>
</reference>
<dbReference type="Gene3D" id="3.40.50.300">
    <property type="entry name" value="P-loop containing nucleotide triphosphate hydrolases"/>
    <property type="match status" value="1"/>
</dbReference>
<evidence type="ECO:0000256" key="1">
    <source>
        <dbReference type="ARBA" id="ARBA00023242"/>
    </source>
</evidence>
<keyword evidence="3" id="KW-1185">Reference proteome</keyword>
<dbReference type="SUPFAM" id="SSF52540">
    <property type="entry name" value="P-loop containing nucleoside triphosphate hydrolases"/>
    <property type="match status" value="1"/>
</dbReference>
<accession>A0ABS8VL26</accession>
<dbReference type="PANTHER" id="PTHR45623:SF17">
    <property type="entry name" value="CHROMODOMAIN-HELICASE-DNA-BINDING PROTEIN 3-RELATED"/>
    <property type="match status" value="1"/>
</dbReference>
<name>A0ABS8VL26_DATST</name>
<sequence>MSRQMESEIEFLSFSDWNPHADLQAMARAHRLGQTNKVMIFRLITRGTIEERMMQMTKKKMILEHLVVGRLKAQNINQVIYLQSLS</sequence>